<protein>
    <recommendedName>
        <fullName evidence="7">Filament-like plant protein</fullName>
    </recommendedName>
</protein>
<feature type="compositionally biased region" description="Basic and acidic residues" evidence="4">
    <location>
        <begin position="1"/>
        <end position="18"/>
    </location>
</feature>
<dbReference type="EMBL" id="CAMGYJ010000003">
    <property type="protein sequence ID" value="CAI0393124.1"/>
    <property type="molecule type" value="Genomic_DNA"/>
</dbReference>
<comment type="similarity">
    <text evidence="1">Belongs to the FPP family.</text>
</comment>
<keyword evidence="6" id="KW-1185">Reference proteome</keyword>
<feature type="coiled-coil region" evidence="3">
    <location>
        <begin position="382"/>
        <end position="563"/>
    </location>
</feature>
<dbReference type="Pfam" id="PF05911">
    <property type="entry name" value="FPP"/>
    <property type="match status" value="3"/>
</dbReference>
<organism evidence="5 6">
    <name type="scientific">Linum tenue</name>
    <dbReference type="NCBI Taxonomy" id="586396"/>
    <lineage>
        <taxon>Eukaryota</taxon>
        <taxon>Viridiplantae</taxon>
        <taxon>Streptophyta</taxon>
        <taxon>Embryophyta</taxon>
        <taxon>Tracheophyta</taxon>
        <taxon>Spermatophyta</taxon>
        <taxon>Magnoliopsida</taxon>
        <taxon>eudicotyledons</taxon>
        <taxon>Gunneridae</taxon>
        <taxon>Pentapetalae</taxon>
        <taxon>rosids</taxon>
        <taxon>fabids</taxon>
        <taxon>Malpighiales</taxon>
        <taxon>Linaceae</taxon>
        <taxon>Linum</taxon>
    </lineage>
</organism>
<dbReference type="Gene3D" id="1.20.5.1160">
    <property type="entry name" value="Vasodilator-stimulated phosphoprotein"/>
    <property type="match status" value="1"/>
</dbReference>
<evidence type="ECO:0008006" key="7">
    <source>
        <dbReference type="Google" id="ProtNLM"/>
    </source>
</evidence>
<comment type="caution">
    <text evidence="5">The sequence shown here is derived from an EMBL/GenBank/DDBJ whole genome shotgun (WGS) entry which is preliminary data.</text>
</comment>
<accession>A0AAV0I7G3</accession>
<name>A0AAV0I7G3_9ROSI</name>
<dbReference type="InterPro" id="IPR008587">
    <property type="entry name" value="FPP_plant"/>
</dbReference>
<dbReference type="AlphaFoldDB" id="A0AAV0I7G3"/>
<evidence type="ECO:0000313" key="6">
    <source>
        <dbReference type="Proteomes" id="UP001154282"/>
    </source>
</evidence>
<evidence type="ECO:0000256" key="1">
    <source>
        <dbReference type="ARBA" id="ARBA00005921"/>
    </source>
</evidence>
<evidence type="ECO:0000256" key="3">
    <source>
        <dbReference type="SAM" id="Coils"/>
    </source>
</evidence>
<dbReference type="Proteomes" id="UP001154282">
    <property type="component" value="Unassembled WGS sequence"/>
</dbReference>
<gene>
    <name evidence="5" type="ORF">LITE_LOCUS7812</name>
</gene>
<evidence type="ECO:0000256" key="2">
    <source>
        <dbReference type="ARBA" id="ARBA00023054"/>
    </source>
</evidence>
<feature type="coiled-coil region" evidence="3">
    <location>
        <begin position="105"/>
        <end position="229"/>
    </location>
</feature>
<sequence>MEKRKWLWKKKPSERGGGETESSGSISSHSERFSDDQQDALKASPKDDSQSPEVTSKIATGGDEEVNDSIKCLTEKLSAALVNVSQKDDLVKQHSKVAEEAVAGWEKAENELVAVKKQLDAATQTKSQLEDRVSHLDGALKECVRQLRQARDEQEEKIREAVVSRTKEWETDKSELENQLFQLKTELKAAAAAKSESPARVDPDLFRRLEYLEQENETLRLELLSQSEELEVRTIERELSTQAAEMASKQHLESIKKVAKLEAECRRLKALASRSSSSLNDHHKTSAASSVYLESLTDSHSDSGDRLNGLISELDEFKNNRTAGNRNVPVAAPAVEIDLMDDFLEMERLAALPENEMESSNHVESVVKQSTDHEENLLRDELEIAIRQAAEFEGKLNELQEVKDELERSLENTRADKAEVEETLERMIQEKAAFEESLERTIQEKFQAESNLAEMESEKAETETALTTSRCENKALQSRLMEVQLKLEEVQSQLSLAKESKQEIESQLVNLEAESRTLSAQVSTLEAELEKERATSAEFSIKYQYLEEEISRKKEELEIQQHSMNMNSAPKIKQEDLALAAGKLADCQKTILSLGKQLKSLATLEDFLIDASSIPEITAVGASSLAAAPRGSSSEGGGVLWNLHSNETYSPRIDLSPARAIAVEISKHERNSPPSCSSSSTSSAVVASMHSSSDKNRNGFAKFFSRSKNGIQLEL</sequence>
<feature type="region of interest" description="Disordered" evidence="4">
    <location>
        <begin position="667"/>
        <end position="698"/>
    </location>
</feature>
<feature type="region of interest" description="Disordered" evidence="4">
    <location>
        <begin position="1"/>
        <end position="65"/>
    </location>
</feature>
<proteinExistence type="inferred from homology"/>
<evidence type="ECO:0000256" key="4">
    <source>
        <dbReference type="SAM" id="MobiDB-lite"/>
    </source>
</evidence>
<feature type="compositionally biased region" description="Low complexity" evidence="4">
    <location>
        <begin position="672"/>
        <end position="691"/>
    </location>
</feature>
<dbReference type="PANTHER" id="PTHR31580:SF5">
    <property type="entry name" value="FILAMENT-LIKE PLANT PROTEIN 1-RELATED"/>
    <property type="match status" value="1"/>
</dbReference>
<evidence type="ECO:0000313" key="5">
    <source>
        <dbReference type="EMBL" id="CAI0393124.1"/>
    </source>
</evidence>
<keyword evidence="2 3" id="KW-0175">Coiled coil</keyword>
<reference evidence="5" key="1">
    <citation type="submission" date="2022-08" db="EMBL/GenBank/DDBJ databases">
        <authorList>
            <person name="Gutierrez-Valencia J."/>
        </authorList>
    </citation>
    <scope>NUCLEOTIDE SEQUENCE</scope>
</reference>
<dbReference type="PANTHER" id="PTHR31580">
    <property type="entry name" value="FILAMENT-LIKE PLANT PROTEIN 4"/>
    <property type="match status" value="1"/>
</dbReference>